<accession>A0ABT6TZ16</accession>
<dbReference type="RefSeq" id="WP_175081935.1">
    <property type="nucleotide sequence ID" value="NZ_JAKUMG010000001.1"/>
</dbReference>
<protein>
    <recommendedName>
        <fullName evidence="3">Transposase</fullName>
    </recommendedName>
</protein>
<keyword evidence="2" id="KW-1185">Reference proteome</keyword>
<comment type="caution">
    <text evidence="1">The sequence shown here is derived from an EMBL/GenBank/DDBJ whole genome shotgun (WGS) entry which is preliminary data.</text>
</comment>
<gene>
    <name evidence="1" type="ORF">MKZ47_03025</name>
</gene>
<organism evidence="1 2">
    <name type="scientific">Pseudoalteromonas shioyasakiensis</name>
    <dbReference type="NCBI Taxonomy" id="1190813"/>
    <lineage>
        <taxon>Bacteria</taxon>
        <taxon>Pseudomonadati</taxon>
        <taxon>Pseudomonadota</taxon>
        <taxon>Gammaproteobacteria</taxon>
        <taxon>Alteromonadales</taxon>
        <taxon>Pseudoalteromonadaceae</taxon>
        <taxon>Pseudoalteromonas</taxon>
    </lineage>
</organism>
<evidence type="ECO:0008006" key="3">
    <source>
        <dbReference type="Google" id="ProtNLM"/>
    </source>
</evidence>
<dbReference type="EMBL" id="JAKUMG010000001">
    <property type="protein sequence ID" value="MDI4668078.1"/>
    <property type="molecule type" value="Genomic_DNA"/>
</dbReference>
<reference evidence="1 2" key="1">
    <citation type="submission" date="2022-02" db="EMBL/GenBank/DDBJ databases">
        <title>Genome analysis of Beneficial Microorganisms for Coral consortium from Pocillopora damicornis.</title>
        <authorList>
            <person name="Rosado P.M."/>
            <person name="Cardoso P.M."/>
            <person name="Rosado J.G."/>
            <person name="Schultz J."/>
            <person name="Rocha U."/>
            <person name="Costa T.K."/>
            <person name="Peixoto R.S."/>
        </authorList>
    </citation>
    <scope>NUCLEOTIDE SEQUENCE [LARGE SCALE GENOMIC DNA]</scope>
    <source>
        <strain evidence="1 2">BMC5</strain>
    </source>
</reference>
<evidence type="ECO:0000313" key="1">
    <source>
        <dbReference type="EMBL" id="MDI4668078.1"/>
    </source>
</evidence>
<evidence type="ECO:0000313" key="2">
    <source>
        <dbReference type="Proteomes" id="UP001156974"/>
    </source>
</evidence>
<sequence length="53" mass="6161">MTVDANPINLLFIVIVQIGGALKTDITWIKHVIEKHVEDITKLQDKYCYLRHI</sequence>
<proteinExistence type="predicted"/>
<dbReference type="Proteomes" id="UP001156974">
    <property type="component" value="Unassembled WGS sequence"/>
</dbReference>
<name>A0ABT6TZ16_9GAMM</name>